<dbReference type="InterPro" id="IPR036259">
    <property type="entry name" value="MFS_trans_sf"/>
</dbReference>
<evidence type="ECO:0000256" key="6">
    <source>
        <dbReference type="SAM" id="Phobius"/>
    </source>
</evidence>
<evidence type="ECO:0000256" key="3">
    <source>
        <dbReference type="ARBA" id="ARBA00022692"/>
    </source>
</evidence>
<comment type="subcellular location">
    <subcellularLocation>
        <location evidence="1">Membrane</location>
        <topology evidence="1">Multi-pass membrane protein</topology>
    </subcellularLocation>
</comment>
<dbReference type="CDD" id="cd17486">
    <property type="entry name" value="MFS_AmpG_like"/>
    <property type="match status" value="1"/>
</dbReference>
<dbReference type="InterPro" id="IPR011701">
    <property type="entry name" value="MFS"/>
</dbReference>
<feature type="transmembrane region" description="Helical" evidence="6">
    <location>
        <begin position="176"/>
        <end position="194"/>
    </location>
</feature>
<dbReference type="EMBL" id="AAUX01000001">
    <property type="protein sequence ID" value="EAV46706.1"/>
    <property type="molecule type" value="Genomic_DNA"/>
</dbReference>
<protein>
    <submittedName>
        <fullName evidence="8">MFS family, muropeptide transporter</fullName>
    </submittedName>
</protein>
<dbReference type="PANTHER" id="PTHR12778:SF10">
    <property type="entry name" value="MAJOR FACILITATOR SUPERFAMILY DOMAIN-CONTAINING PROTEIN 3"/>
    <property type="match status" value="1"/>
</dbReference>
<dbReference type="AlphaFoldDB" id="A0P596"/>
<feature type="transmembrane region" description="Helical" evidence="6">
    <location>
        <begin position="383"/>
        <end position="402"/>
    </location>
</feature>
<dbReference type="InterPro" id="IPR004752">
    <property type="entry name" value="AmpG_permease/AT-1"/>
</dbReference>
<feature type="transmembrane region" description="Helical" evidence="6">
    <location>
        <begin position="108"/>
        <end position="129"/>
    </location>
</feature>
<sequence>MSSNVMLWKELLNKKFIICFFTGFTSGLPLFILISLLPAWLADSGLDLKAIGLFALIQFPFTWKFIWAPLFDRFSLSMGRRRGWLIIFQVLLLISIGFAGLISPNSQITIVTLISIVIAFFSASQDVVIDAYRRELLLDNELGLGNAIHVNAYKIASLIPGSLSLILADFFSWDLVFIVTALFMLPGIILTLLVKEPQLRSLPPKTIKEAVIEPFKEFKNRKGVKGALLILLFIFLYKIGDSMATALATPFYLDLGFSMTEIGIIAKNAGLWPGIAGGVLGGIWMMKLGINRSLWIFGIMQMLATLSFAWLASVGNNNLVLGITVGVEFFAAGLGTSAFIAYIAQSTNPKYTATQFALFTSLASVPRTLTNASTGYLVEFFGWYHFFIICFFLAIPGMLLLLKIAPWNQSNSE</sequence>
<feature type="transmembrane region" description="Helical" evidence="6">
    <location>
        <begin position="150"/>
        <end position="170"/>
    </location>
</feature>
<keyword evidence="5 6" id="KW-0472">Membrane</keyword>
<accession>A0P596</accession>
<organism evidence="8 9">
    <name type="scientific">Methylophilales bacterium HTCC2181</name>
    <dbReference type="NCBI Taxonomy" id="383631"/>
    <lineage>
        <taxon>Bacteria</taxon>
        <taxon>Pseudomonadati</taxon>
        <taxon>Pseudomonadota</taxon>
        <taxon>Betaproteobacteria</taxon>
        <taxon>Nitrosomonadales</taxon>
        <taxon>OM43 clade</taxon>
    </lineage>
</organism>
<evidence type="ECO:0000313" key="9">
    <source>
        <dbReference type="Proteomes" id="UP000054262"/>
    </source>
</evidence>
<keyword evidence="2" id="KW-0813">Transport</keyword>
<keyword evidence="3 6" id="KW-0812">Transmembrane</keyword>
<feature type="domain" description="Major facilitator superfamily (MFS) profile" evidence="7">
    <location>
        <begin position="15"/>
        <end position="409"/>
    </location>
</feature>
<keyword evidence="9" id="KW-1185">Reference proteome</keyword>
<feature type="transmembrane region" description="Helical" evidence="6">
    <location>
        <begin position="50"/>
        <end position="71"/>
    </location>
</feature>
<dbReference type="PROSITE" id="PS50850">
    <property type="entry name" value="MFS"/>
    <property type="match status" value="1"/>
</dbReference>
<keyword evidence="4 6" id="KW-1133">Transmembrane helix</keyword>
<gene>
    <name evidence="8" type="ORF">MB2181_01495</name>
</gene>
<dbReference type="SUPFAM" id="SSF103473">
    <property type="entry name" value="MFS general substrate transporter"/>
    <property type="match status" value="1"/>
</dbReference>
<feature type="transmembrane region" description="Helical" evidence="6">
    <location>
        <begin position="83"/>
        <end position="102"/>
    </location>
</feature>
<dbReference type="GO" id="GO:0016020">
    <property type="term" value="C:membrane"/>
    <property type="evidence" value="ECO:0007669"/>
    <property type="project" value="UniProtKB-SubCell"/>
</dbReference>
<dbReference type="InterPro" id="IPR020846">
    <property type="entry name" value="MFS_dom"/>
</dbReference>
<dbReference type="Proteomes" id="UP000054262">
    <property type="component" value="Unassembled WGS sequence"/>
</dbReference>
<reference evidence="8 9" key="1">
    <citation type="submission" date="2006-11" db="EMBL/GenBank/DDBJ databases">
        <authorList>
            <person name="Giovannoni S."/>
            <person name="Vergin K."/>
            <person name="Ferriera S."/>
            <person name="Johnson J."/>
            <person name="Kravitz S."/>
            <person name="Beeson K."/>
            <person name="Sutton G."/>
            <person name="Rogers Y.-H."/>
            <person name="Friedman R."/>
            <person name="Frazier M."/>
            <person name="Venter J.C."/>
        </authorList>
    </citation>
    <scope>NUCLEOTIDE SEQUENCE [LARGE SCALE GENOMIC DNA]</scope>
    <source>
        <strain evidence="8 9">HTCC2181</strain>
    </source>
</reference>
<evidence type="ECO:0000256" key="5">
    <source>
        <dbReference type="ARBA" id="ARBA00023136"/>
    </source>
</evidence>
<feature type="transmembrane region" description="Helical" evidence="6">
    <location>
        <begin position="16"/>
        <end position="38"/>
    </location>
</feature>
<evidence type="ECO:0000256" key="1">
    <source>
        <dbReference type="ARBA" id="ARBA00004141"/>
    </source>
</evidence>
<evidence type="ECO:0000313" key="8">
    <source>
        <dbReference type="EMBL" id="EAV46706.1"/>
    </source>
</evidence>
<feature type="transmembrane region" description="Helical" evidence="6">
    <location>
        <begin position="293"/>
        <end position="313"/>
    </location>
</feature>
<evidence type="ECO:0000259" key="7">
    <source>
        <dbReference type="PROSITE" id="PS50850"/>
    </source>
</evidence>
<feature type="transmembrane region" description="Helical" evidence="6">
    <location>
        <begin position="226"/>
        <end position="249"/>
    </location>
</feature>
<comment type="caution">
    <text evidence="8">The sequence shown here is derived from an EMBL/GenBank/DDBJ whole genome shotgun (WGS) entry which is preliminary data.</text>
</comment>
<name>A0P596_9PROT</name>
<proteinExistence type="predicted"/>
<evidence type="ECO:0000256" key="4">
    <source>
        <dbReference type="ARBA" id="ARBA00022989"/>
    </source>
</evidence>
<evidence type="ECO:0000256" key="2">
    <source>
        <dbReference type="ARBA" id="ARBA00022448"/>
    </source>
</evidence>
<dbReference type="GO" id="GO:0022857">
    <property type="term" value="F:transmembrane transporter activity"/>
    <property type="evidence" value="ECO:0007669"/>
    <property type="project" value="InterPro"/>
</dbReference>
<feature type="transmembrane region" description="Helical" evidence="6">
    <location>
        <begin position="269"/>
        <end position="286"/>
    </location>
</feature>
<feature type="transmembrane region" description="Helical" evidence="6">
    <location>
        <begin position="319"/>
        <end position="344"/>
    </location>
</feature>
<dbReference type="Gene3D" id="1.20.1250.20">
    <property type="entry name" value="MFS general substrate transporter like domains"/>
    <property type="match status" value="2"/>
</dbReference>
<dbReference type="NCBIfam" id="TIGR00901">
    <property type="entry name" value="2A0125"/>
    <property type="match status" value="1"/>
</dbReference>
<dbReference type="PANTHER" id="PTHR12778">
    <property type="entry name" value="SOLUTE CARRIER FAMILY 33 ACETYL-COA TRANSPORTER -RELATED"/>
    <property type="match status" value="1"/>
</dbReference>
<dbReference type="Pfam" id="PF07690">
    <property type="entry name" value="MFS_1"/>
    <property type="match status" value="1"/>
</dbReference>